<dbReference type="InterPro" id="IPR052173">
    <property type="entry name" value="Beta-lactam_resp_regulator"/>
</dbReference>
<reference evidence="4 5" key="1">
    <citation type="journal article" date="2019" name="Int. J. Syst. Evol. Microbiol.">
        <title>Rufibacter sediminis sp. nov., isolated from freshwater lake sediment.</title>
        <authorList>
            <person name="Qu J.H."/>
            <person name="Zhang L.J."/>
            <person name="Fu Y.H."/>
            <person name="Li H.F."/>
        </authorList>
    </citation>
    <scope>NUCLEOTIDE SEQUENCE [LARGE SCALE GENOMIC DNA]</scope>
    <source>
        <strain evidence="4 5">H-1</strain>
    </source>
</reference>
<evidence type="ECO:0000256" key="1">
    <source>
        <dbReference type="SAM" id="MobiDB-lite"/>
    </source>
</evidence>
<dbReference type="InterPro" id="IPR008756">
    <property type="entry name" value="Peptidase_M56"/>
</dbReference>
<feature type="compositionally biased region" description="Pro residues" evidence="1">
    <location>
        <begin position="290"/>
        <end position="317"/>
    </location>
</feature>
<feature type="domain" description="Peptidase M56" evidence="3">
    <location>
        <begin position="90"/>
        <end position="186"/>
    </location>
</feature>
<dbReference type="PANTHER" id="PTHR34978:SF3">
    <property type="entry name" value="SLR0241 PROTEIN"/>
    <property type="match status" value="1"/>
</dbReference>
<keyword evidence="5" id="KW-1185">Reference proteome</keyword>
<accession>A0ABR6VSI9</accession>
<organism evidence="4 5">
    <name type="scientific">Rufibacter sediminis</name>
    <dbReference type="NCBI Taxonomy" id="2762756"/>
    <lineage>
        <taxon>Bacteria</taxon>
        <taxon>Pseudomonadati</taxon>
        <taxon>Bacteroidota</taxon>
        <taxon>Cytophagia</taxon>
        <taxon>Cytophagales</taxon>
        <taxon>Hymenobacteraceae</taxon>
        <taxon>Rufibacter</taxon>
    </lineage>
</organism>
<sequence length="383" mass="42574">MSPSWQLSRALAAEAPGFEIWTFLVVLFWLGMGVMTIRFGVQLASLYALHRHSSPAQYGGIRYRQMQAKVAPFSFGKTIYFNPAQHPPQDWQPILAHEQTHVRQWHTLDILLIEMVTLFHWFNPAVWLLRQALKQNLEFFTDEQTLHAGINRKHYQFSLLHTTGAAPVSFTSSFSFPSLKHRIMMMNKPPSACIQKVRFLAALPLLFAGMVACQEVAGTSPEFNEIMAQGKPLQSSPPQDYDTFMANNPTISRVGWNQDSLFVHLKSGKTETYATTRQGLAAAEKKYGTLPPPPPPPPAPPAAPDAALAPPPPPPPFNVDLPQDFKKRNPTVQGLSVSDGSLYVVSTSGEVESYDMTASGLTAFEKKYGTLPPPPPPRKKKDK</sequence>
<evidence type="ECO:0000259" key="3">
    <source>
        <dbReference type="Pfam" id="PF05569"/>
    </source>
</evidence>
<feature type="compositionally biased region" description="Polar residues" evidence="1">
    <location>
        <begin position="330"/>
        <end position="339"/>
    </location>
</feature>
<feature type="transmembrane region" description="Helical" evidence="2">
    <location>
        <begin position="20"/>
        <end position="41"/>
    </location>
</feature>
<evidence type="ECO:0000313" key="4">
    <source>
        <dbReference type="EMBL" id="MBC3539889.1"/>
    </source>
</evidence>
<keyword evidence="2" id="KW-1133">Transmembrane helix</keyword>
<evidence type="ECO:0000313" key="5">
    <source>
        <dbReference type="Proteomes" id="UP000659698"/>
    </source>
</evidence>
<protein>
    <submittedName>
        <fullName evidence="4">M56 family metallopeptidase</fullName>
    </submittedName>
</protein>
<keyword evidence="2" id="KW-0472">Membrane</keyword>
<dbReference type="RefSeq" id="WP_186636490.1">
    <property type="nucleotide sequence ID" value="NZ_JACOAF010000022.1"/>
</dbReference>
<dbReference type="Proteomes" id="UP000659698">
    <property type="component" value="Unassembled WGS sequence"/>
</dbReference>
<dbReference type="CDD" id="cd07341">
    <property type="entry name" value="M56_BlaR1_MecR1_like"/>
    <property type="match status" value="1"/>
</dbReference>
<feature type="region of interest" description="Disordered" evidence="1">
    <location>
        <begin position="285"/>
        <end position="339"/>
    </location>
</feature>
<evidence type="ECO:0000256" key="2">
    <source>
        <dbReference type="SAM" id="Phobius"/>
    </source>
</evidence>
<name>A0ABR6VSI9_9BACT</name>
<proteinExistence type="predicted"/>
<dbReference type="EMBL" id="JACOAF010000022">
    <property type="protein sequence ID" value="MBC3539889.1"/>
    <property type="molecule type" value="Genomic_DNA"/>
</dbReference>
<dbReference type="Pfam" id="PF05569">
    <property type="entry name" value="Peptidase_M56"/>
    <property type="match status" value="1"/>
</dbReference>
<dbReference type="PANTHER" id="PTHR34978">
    <property type="entry name" value="POSSIBLE SENSOR-TRANSDUCER PROTEIN BLAR"/>
    <property type="match status" value="1"/>
</dbReference>
<keyword evidence="2" id="KW-0812">Transmembrane</keyword>
<comment type="caution">
    <text evidence="4">The sequence shown here is derived from an EMBL/GenBank/DDBJ whole genome shotgun (WGS) entry which is preliminary data.</text>
</comment>
<gene>
    <name evidence="4" type="ORF">H7U12_09355</name>
</gene>